<gene>
    <name evidence="8" type="primary">pedF</name>
    <name evidence="8" type="ORF">Q4527_14390</name>
</gene>
<name>A0AAW7Z5C0_9ALTE</name>
<feature type="chain" id="PRO_5044015349" evidence="6">
    <location>
        <begin position="24"/>
        <end position="166"/>
    </location>
</feature>
<proteinExistence type="predicted"/>
<dbReference type="InterPro" id="IPR036909">
    <property type="entry name" value="Cyt_c-like_dom_sf"/>
</dbReference>
<dbReference type="Proteomes" id="UP001170717">
    <property type="component" value="Unassembled WGS sequence"/>
</dbReference>
<evidence type="ECO:0000256" key="3">
    <source>
        <dbReference type="ARBA" id="ARBA00023004"/>
    </source>
</evidence>
<keyword evidence="2 4" id="KW-0479">Metal-binding</keyword>
<evidence type="ECO:0000256" key="2">
    <source>
        <dbReference type="ARBA" id="ARBA00022723"/>
    </source>
</evidence>
<feature type="signal peptide" evidence="6">
    <location>
        <begin position="1"/>
        <end position="23"/>
    </location>
</feature>
<dbReference type="NCBIfam" id="TIGR04494">
    <property type="entry name" value="c550_PedF"/>
    <property type="match status" value="1"/>
</dbReference>
<dbReference type="AlphaFoldDB" id="A0AAW7Z5C0"/>
<keyword evidence="1 4" id="KW-0349">Heme</keyword>
<keyword evidence="6" id="KW-0732">Signal</keyword>
<dbReference type="InterPro" id="IPR030991">
    <property type="entry name" value="c550_proteobact"/>
</dbReference>
<feature type="region of interest" description="Disordered" evidence="5">
    <location>
        <begin position="27"/>
        <end position="50"/>
    </location>
</feature>
<evidence type="ECO:0000313" key="8">
    <source>
        <dbReference type="EMBL" id="MDO6578589.1"/>
    </source>
</evidence>
<evidence type="ECO:0000256" key="5">
    <source>
        <dbReference type="SAM" id="MobiDB-lite"/>
    </source>
</evidence>
<dbReference type="InterPro" id="IPR009056">
    <property type="entry name" value="Cyt_c-like_dom"/>
</dbReference>
<dbReference type="SUPFAM" id="SSF46626">
    <property type="entry name" value="Cytochrome c"/>
    <property type="match status" value="1"/>
</dbReference>
<organism evidence="8 9">
    <name type="scientific">Alteromonas stellipolaris</name>
    <dbReference type="NCBI Taxonomy" id="233316"/>
    <lineage>
        <taxon>Bacteria</taxon>
        <taxon>Pseudomonadati</taxon>
        <taxon>Pseudomonadota</taxon>
        <taxon>Gammaproteobacteria</taxon>
        <taxon>Alteromonadales</taxon>
        <taxon>Alteromonadaceae</taxon>
        <taxon>Alteromonas/Salinimonas group</taxon>
        <taxon>Alteromonas</taxon>
    </lineage>
</organism>
<evidence type="ECO:0000256" key="4">
    <source>
        <dbReference type="PROSITE-ProRule" id="PRU00433"/>
    </source>
</evidence>
<dbReference type="GO" id="GO:0046872">
    <property type="term" value="F:metal ion binding"/>
    <property type="evidence" value="ECO:0007669"/>
    <property type="project" value="UniProtKB-KW"/>
</dbReference>
<dbReference type="GO" id="GO:0020037">
    <property type="term" value="F:heme binding"/>
    <property type="evidence" value="ECO:0007669"/>
    <property type="project" value="InterPro"/>
</dbReference>
<evidence type="ECO:0000256" key="1">
    <source>
        <dbReference type="ARBA" id="ARBA00022617"/>
    </source>
</evidence>
<dbReference type="PROSITE" id="PS51007">
    <property type="entry name" value="CYTC"/>
    <property type="match status" value="1"/>
</dbReference>
<dbReference type="Pfam" id="PF13442">
    <property type="entry name" value="Cytochrome_CBB3"/>
    <property type="match status" value="1"/>
</dbReference>
<dbReference type="Gene3D" id="1.10.760.10">
    <property type="entry name" value="Cytochrome c-like domain"/>
    <property type="match status" value="1"/>
</dbReference>
<keyword evidence="3 4" id="KW-0408">Iron</keyword>
<evidence type="ECO:0000313" key="9">
    <source>
        <dbReference type="Proteomes" id="UP001170717"/>
    </source>
</evidence>
<accession>A0AAW7Z5C0</accession>
<feature type="domain" description="Cytochrome c" evidence="7">
    <location>
        <begin position="67"/>
        <end position="154"/>
    </location>
</feature>
<evidence type="ECO:0000256" key="6">
    <source>
        <dbReference type="SAM" id="SignalP"/>
    </source>
</evidence>
<evidence type="ECO:0000259" key="7">
    <source>
        <dbReference type="PROSITE" id="PS51007"/>
    </source>
</evidence>
<sequence>MMKVKVSLLITTLFLALTAHKLAAHGNVTPQGADSSEMQKITNGDESEDGWVFENPYRNLDQETHKKVYEFGESAYSNNCAVCHGLHAQSGGINPDLRLLDPESMEDDEWYVERLRFGSSKGMPALGGIPEGQSEPILDQETLWAIKTYVEARRIVAIEEGEIEVD</sequence>
<protein>
    <submittedName>
        <fullName evidence="8">Cytochrome c-550 PedF</fullName>
    </submittedName>
</protein>
<feature type="compositionally biased region" description="Polar residues" evidence="5">
    <location>
        <begin position="28"/>
        <end position="44"/>
    </location>
</feature>
<dbReference type="GO" id="GO:0009055">
    <property type="term" value="F:electron transfer activity"/>
    <property type="evidence" value="ECO:0007669"/>
    <property type="project" value="InterPro"/>
</dbReference>
<comment type="caution">
    <text evidence="8">The sequence shown here is derived from an EMBL/GenBank/DDBJ whole genome shotgun (WGS) entry which is preliminary data.</text>
</comment>
<reference evidence="8" key="1">
    <citation type="submission" date="2023-07" db="EMBL/GenBank/DDBJ databases">
        <title>Genome content predicts the carbon catabolic preferences of heterotrophic bacteria.</title>
        <authorList>
            <person name="Gralka M."/>
        </authorList>
    </citation>
    <scope>NUCLEOTIDE SEQUENCE</scope>
    <source>
        <strain evidence="8">F2M12</strain>
    </source>
</reference>
<dbReference type="EMBL" id="JAUOQI010000010">
    <property type="protein sequence ID" value="MDO6578589.1"/>
    <property type="molecule type" value="Genomic_DNA"/>
</dbReference>
<dbReference type="RefSeq" id="WP_303498078.1">
    <property type="nucleotide sequence ID" value="NZ_JAUOQA010000013.1"/>
</dbReference>